<reference evidence="1" key="1">
    <citation type="journal article" date="2015" name="Nature">
        <title>Complex archaea that bridge the gap between prokaryotes and eukaryotes.</title>
        <authorList>
            <person name="Spang A."/>
            <person name="Saw J.H."/>
            <person name="Jorgensen S.L."/>
            <person name="Zaremba-Niedzwiedzka K."/>
            <person name="Martijn J."/>
            <person name="Lind A.E."/>
            <person name="van Eijk R."/>
            <person name="Schleper C."/>
            <person name="Guy L."/>
            <person name="Ettema T.J."/>
        </authorList>
    </citation>
    <scope>NUCLEOTIDE SEQUENCE</scope>
</reference>
<organism evidence="1">
    <name type="scientific">marine sediment metagenome</name>
    <dbReference type="NCBI Taxonomy" id="412755"/>
    <lineage>
        <taxon>unclassified sequences</taxon>
        <taxon>metagenomes</taxon>
        <taxon>ecological metagenomes</taxon>
    </lineage>
</organism>
<comment type="caution">
    <text evidence="1">The sequence shown here is derived from an EMBL/GenBank/DDBJ whole genome shotgun (WGS) entry which is preliminary data.</text>
</comment>
<dbReference type="AlphaFoldDB" id="A0A0F8XV45"/>
<protein>
    <submittedName>
        <fullName evidence="1">Uncharacterized protein</fullName>
    </submittedName>
</protein>
<accession>A0A0F8XV45</accession>
<sequence length="52" mass="5856">MSIAPTFGLVPEQKQKRTYSADYTASDAFLRSFAWRKLRMRALVNAKGACMA</sequence>
<name>A0A0F8XV45_9ZZZZ</name>
<feature type="non-terminal residue" evidence="1">
    <location>
        <position position="52"/>
    </location>
</feature>
<dbReference type="EMBL" id="LAZR01060699">
    <property type="protein sequence ID" value="KKK65145.1"/>
    <property type="molecule type" value="Genomic_DNA"/>
</dbReference>
<gene>
    <name evidence="1" type="ORF">LCGC14_2977090</name>
</gene>
<proteinExistence type="predicted"/>
<evidence type="ECO:0000313" key="1">
    <source>
        <dbReference type="EMBL" id="KKK65145.1"/>
    </source>
</evidence>